<dbReference type="Proteomes" id="UP000016033">
    <property type="component" value="Unassembled WGS sequence"/>
</dbReference>
<reference evidence="1 2" key="1">
    <citation type="journal article" date="2013" name="Genome Announc.">
        <title>Whole-genome sequences of five oyster-associated bacteria show potential for crude oil hydrocarbon degradation.</title>
        <authorList>
            <person name="Chauhan A."/>
            <person name="Green S."/>
            <person name="Pathak A."/>
            <person name="Thomas J."/>
            <person name="Venkatramanan R."/>
        </authorList>
    </citation>
    <scope>NUCLEOTIDE SEQUENCE [LARGE SCALE GENOMIC DNA]</scope>
    <source>
        <strain evidence="1 2">MF109</strain>
    </source>
</reference>
<proteinExistence type="predicted"/>
<evidence type="ECO:0000313" key="1">
    <source>
        <dbReference type="EMBL" id="EQM85092.1"/>
    </source>
</evidence>
<accession>T5KZA4</accession>
<sequence length="205" mass="22406">MSSLRAELTGNSGTIIPPYRMLLPPGWEAFDLSEATERDLIRRADARLRGAQNTTFGPVLAGKVHEALEGLRARQGFAYAFAGEAAPSWAIGAATLVGLKRSSTPEATLEQLVESAIRHHAGIAIGEGQRIVRWTERREVSLDGEDVASLLINYLIPIPGTRLTEAVQWTATVTHEADLPADHPNLTLWTALFDTHVSTFTWTVR</sequence>
<gene>
    <name evidence="1" type="ORF">L687_11395</name>
</gene>
<organism evidence="1 2">
    <name type="scientific">Microbacterium maritypicum MF109</name>
    <dbReference type="NCBI Taxonomy" id="1333857"/>
    <lineage>
        <taxon>Bacteria</taxon>
        <taxon>Bacillati</taxon>
        <taxon>Actinomycetota</taxon>
        <taxon>Actinomycetes</taxon>
        <taxon>Micrococcales</taxon>
        <taxon>Microbacteriaceae</taxon>
        <taxon>Microbacterium</taxon>
    </lineage>
</organism>
<protein>
    <submittedName>
        <fullName evidence="1">Uncharacterized protein</fullName>
    </submittedName>
</protein>
<dbReference type="PATRIC" id="fig|1333857.3.peg.506"/>
<comment type="caution">
    <text evidence="1">The sequence shown here is derived from an EMBL/GenBank/DDBJ whole genome shotgun (WGS) entry which is preliminary data.</text>
</comment>
<name>T5KZA4_MICMQ</name>
<dbReference type="EMBL" id="ATAO01000035">
    <property type="protein sequence ID" value="EQM85092.1"/>
    <property type="molecule type" value="Genomic_DNA"/>
</dbReference>
<evidence type="ECO:0000313" key="2">
    <source>
        <dbReference type="Proteomes" id="UP000016033"/>
    </source>
</evidence>
<dbReference type="AlphaFoldDB" id="T5KZA4"/>
<dbReference type="RefSeq" id="WP_021198491.1">
    <property type="nucleotide sequence ID" value="NZ_ATAO01000035.1"/>
</dbReference>